<gene>
    <name evidence="2" type="ORF">OSB1V03_LOCUS19869</name>
</gene>
<evidence type="ECO:0000313" key="3">
    <source>
        <dbReference type="Proteomes" id="UP000759131"/>
    </source>
</evidence>
<name>A0A7R9LLS0_9ACAR</name>
<proteinExistence type="predicted"/>
<dbReference type="InterPro" id="IPR009011">
    <property type="entry name" value="Man6P_isomerase_rcpt-bd_dom_sf"/>
</dbReference>
<evidence type="ECO:0000256" key="1">
    <source>
        <dbReference type="SAM" id="SignalP"/>
    </source>
</evidence>
<dbReference type="SUPFAM" id="SSF50911">
    <property type="entry name" value="Mannose 6-phosphate receptor domain"/>
    <property type="match status" value="1"/>
</dbReference>
<protein>
    <submittedName>
        <fullName evidence="2">Uncharacterized protein</fullName>
    </submittedName>
</protein>
<dbReference type="AlphaFoldDB" id="A0A7R9LLS0"/>
<feature type="non-terminal residue" evidence="2">
    <location>
        <position position="1"/>
    </location>
</feature>
<dbReference type="EMBL" id="OC885066">
    <property type="protein sequence ID" value="CAD7644035.1"/>
    <property type="molecule type" value="Genomic_DNA"/>
</dbReference>
<organism evidence="2">
    <name type="scientific">Medioppia subpectinata</name>
    <dbReference type="NCBI Taxonomy" id="1979941"/>
    <lineage>
        <taxon>Eukaryota</taxon>
        <taxon>Metazoa</taxon>
        <taxon>Ecdysozoa</taxon>
        <taxon>Arthropoda</taxon>
        <taxon>Chelicerata</taxon>
        <taxon>Arachnida</taxon>
        <taxon>Acari</taxon>
        <taxon>Acariformes</taxon>
        <taxon>Sarcoptiformes</taxon>
        <taxon>Oribatida</taxon>
        <taxon>Brachypylina</taxon>
        <taxon>Oppioidea</taxon>
        <taxon>Oppiidae</taxon>
        <taxon>Medioppia</taxon>
    </lineage>
</organism>
<keyword evidence="1" id="KW-0732">Signal</keyword>
<dbReference type="EMBL" id="CAJPIZ010030491">
    <property type="protein sequence ID" value="CAG2119922.1"/>
    <property type="molecule type" value="Genomic_DNA"/>
</dbReference>
<accession>A0A7R9LLS0</accession>
<feature type="chain" id="PRO_5036403526" evidence="1">
    <location>
        <begin position="26"/>
        <end position="126"/>
    </location>
</feature>
<dbReference type="Proteomes" id="UP000759131">
    <property type="component" value="Unassembled WGS sequence"/>
</dbReference>
<evidence type="ECO:0000313" key="2">
    <source>
        <dbReference type="EMBL" id="CAD7644035.1"/>
    </source>
</evidence>
<dbReference type="Gene3D" id="2.70.130.10">
    <property type="entry name" value="Mannose-6-phosphate receptor binding domain"/>
    <property type="match status" value="1"/>
</dbReference>
<sequence length="126" mass="14142">MHFVMKSLVLLYLLINLFGLRLTLATDSLAVDLCGVSNGMDFSAFKTLSYNWTLTNSKNESIDYYINLCSLLNTTSDNTIPVNCSNSHICKHFRNGDKSAVGFGLTRVDLKPVDNDTHKQVWAQFD</sequence>
<keyword evidence="3" id="KW-1185">Reference proteome</keyword>
<reference evidence="2" key="1">
    <citation type="submission" date="2020-11" db="EMBL/GenBank/DDBJ databases">
        <authorList>
            <person name="Tran Van P."/>
        </authorList>
    </citation>
    <scope>NUCLEOTIDE SEQUENCE</scope>
</reference>
<feature type="signal peptide" evidence="1">
    <location>
        <begin position="1"/>
        <end position="25"/>
    </location>
</feature>